<evidence type="ECO:0000256" key="4">
    <source>
        <dbReference type="ARBA" id="ARBA00022448"/>
    </source>
</evidence>
<keyword evidence="4 12" id="KW-0813">Transport</keyword>
<keyword evidence="9 12" id="KW-0406">Ion transport</keyword>
<comment type="subcellular location">
    <subcellularLocation>
        <location evidence="1 12">Mitochondrion membrane</location>
        <topology evidence="1 12">Single-pass membrane protein</topology>
    </subcellularLocation>
</comment>
<evidence type="ECO:0000256" key="2">
    <source>
        <dbReference type="ARBA" id="ARBA00008892"/>
    </source>
</evidence>
<evidence type="ECO:0000256" key="12">
    <source>
        <dbReference type="RuleBase" id="RU003661"/>
    </source>
</evidence>
<evidence type="ECO:0000256" key="11">
    <source>
        <dbReference type="ARBA" id="ARBA00023136"/>
    </source>
</evidence>
<dbReference type="AlphaFoldDB" id="A0A1S5QYP2"/>
<sequence length="52" mass="6579">MPQMSPLSWSILFIYFIFLLILFCIMNYYMIFYKTSHFFSKKFKSFSLNWKW</sequence>
<comment type="subunit">
    <text evidence="3">F-type ATPases have 2 components, CF(1) - the catalytic core - and CF(0) - the membrane proton channel.</text>
</comment>
<keyword evidence="5 12" id="KW-0138">CF(0)</keyword>
<dbReference type="EMBL" id="KT425087">
    <property type="protein sequence ID" value="AMW68024.1"/>
    <property type="molecule type" value="Genomic_DNA"/>
</dbReference>
<dbReference type="GO" id="GO:0015986">
    <property type="term" value="P:proton motive force-driven ATP synthesis"/>
    <property type="evidence" value="ECO:0007669"/>
    <property type="project" value="InterPro"/>
</dbReference>
<evidence type="ECO:0000313" key="14">
    <source>
        <dbReference type="EMBL" id="AMW68024.1"/>
    </source>
</evidence>
<name>A0A1S5QYP2_9NEOP</name>
<dbReference type="Pfam" id="PF00895">
    <property type="entry name" value="ATP-synt_8"/>
    <property type="match status" value="1"/>
</dbReference>
<dbReference type="InterPro" id="IPR001421">
    <property type="entry name" value="ATP8_metazoa"/>
</dbReference>
<organism evidence="14">
    <name type="scientific">Drepanepteryx phalaenoides</name>
    <dbReference type="NCBI Taxonomy" id="560898"/>
    <lineage>
        <taxon>Eukaryota</taxon>
        <taxon>Metazoa</taxon>
        <taxon>Ecdysozoa</taxon>
        <taxon>Arthropoda</taxon>
        <taxon>Hexapoda</taxon>
        <taxon>Insecta</taxon>
        <taxon>Pterygota</taxon>
        <taxon>Neoptera</taxon>
        <taxon>Endopterygota</taxon>
        <taxon>Neuroptera</taxon>
        <taxon>Hemerobiiformia</taxon>
        <taxon>Hemerobiidae</taxon>
        <taxon>Drepanepteryx</taxon>
    </lineage>
</organism>
<keyword evidence="11 13" id="KW-0472">Membrane</keyword>
<evidence type="ECO:0000256" key="8">
    <source>
        <dbReference type="ARBA" id="ARBA00022989"/>
    </source>
</evidence>
<reference evidence="14" key="1">
    <citation type="submission" date="2015-08" db="EMBL/GenBank/DDBJ databases">
        <title>Mitochondrial genomes and implications for higher phylogeny of Neuroptera (Insecta: Neuropteroidea).</title>
        <authorList>
            <person name="Wang Y."/>
            <person name="Liu X."/>
            <person name="Winterton S.L."/>
            <person name="Yang D."/>
        </authorList>
    </citation>
    <scope>NUCLEOTIDE SEQUENCE</scope>
</reference>
<evidence type="ECO:0000256" key="10">
    <source>
        <dbReference type="ARBA" id="ARBA00023128"/>
    </source>
</evidence>
<keyword evidence="8 13" id="KW-1133">Transmembrane helix</keyword>
<evidence type="ECO:0000256" key="5">
    <source>
        <dbReference type="ARBA" id="ARBA00022547"/>
    </source>
</evidence>
<protein>
    <recommendedName>
        <fullName evidence="12">ATP synthase complex subunit 8</fullName>
    </recommendedName>
</protein>
<proteinExistence type="inferred from homology"/>
<keyword evidence="6 12" id="KW-0812">Transmembrane</keyword>
<evidence type="ECO:0000256" key="1">
    <source>
        <dbReference type="ARBA" id="ARBA00004304"/>
    </source>
</evidence>
<feature type="transmembrane region" description="Helical" evidence="13">
    <location>
        <begin position="12"/>
        <end position="32"/>
    </location>
</feature>
<evidence type="ECO:0000256" key="7">
    <source>
        <dbReference type="ARBA" id="ARBA00022781"/>
    </source>
</evidence>
<dbReference type="GO" id="GO:0045259">
    <property type="term" value="C:proton-transporting ATP synthase complex"/>
    <property type="evidence" value="ECO:0007669"/>
    <property type="project" value="UniProtKB-KW"/>
</dbReference>
<keyword evidence="7 12" id="KW-0375">Hydrogen ion transport</keyword>
<comment type="similarity">
    <text evidence="2 12">Belongs to the ATPase protein 8 family.</text>
</comment>
<evidence type="ECO:0000256" key="13">
    <source>
        <dbReference type="SAM" id="Phobius"/>
    </source>
</evidence>
<accession>A0A1S5QYP2</accession>
<dbReference type="GO" id="GO:0015078">
    <property type="term" value="F:proton transmembrane transporter activity"/>
    <property type="evidence" value="ECO:0007669"/>
    <property type="project" value="InterPro"/>
</dbReference>
<evidence type="ECO:0000256" key="6">
    <source>
        <dbReference type="ARBA" id="ARBA00022692"/>
    </source>
</evidence>
<geneLocation type="mitochondrion" evidence="14"/>
<evidence type="ECO:0000256" key="3">
    <source>
        <dbReference type="ARBA" id="ARBA00011291"/>
    </source>
</evidence>
<keyword evidence="10 12" id="KW-0496">Mitochondrion</keyword>
<gene>
    <name evidence="14" type="primary">ATP8</name>
</gene>
<dbReference type="GO" id="GO:0031966">
    <property type="term" value="C:mitochondrial membrane"/>
    <property type="evidence" value="ECO:0007669"/>
    <property type="project" value="UniProtKB-SubCell"/>
</dbReference>
<evidence type="ECO:0000256" key="9">
    <source>
        <dbReference type="ARBA" id="ARBA00023065"/>
    </source>
</evidence>